<dbReference type="Proteomes" id="UP000244722">
    <property type="component" value="Unassembled WGS sequence"/>
</dbReference>
<gene>
    <name evidence="3" type="ORF">B9Z19DRAFT_1072763</name>
</gene>
<proteinExistence type="predicted"/>
<feature type="transmembrane region" description="Helical" evidence="2">
    <location>
        <begin position="132"/>
        <end position="151"/>
    </location>
</feature>
<keyword evidence="2" id="KW-1133">Transmembrane helix</keyword>
<feature type="transmembrane region" description="Helical" evidence="2">
    <location>
        <begin position="463"/>
        <end position="486"/>
    </location>
</feature>
<feature type="transmembrane region" description="Helical" evidence="2">
    <location>
        <begin position="309"/>
        <end position="329"/>
    </location>
</feature>
<dbReference type="PANTHER" id="PTHR40467:SF1">
    <property type="match status" value="1"/>
</dbReference>
<organism evidence="3 4">
    <name type="scientific">Tuber borchii</name>
    <name type="common">White truffle</name>
    <dbReference type="NCBI Taxonomy" id="42251"/>
    <lineage>
        <taxon>Eukaryota</taxon>
        <taxon>Fungi</taxon>
        <taxon>Dikarya</taxon>
        <taxon>Ascomycota</taxon>
        <taxon>Pezizomycotina</taxon>
        <taxon>Pezizomycetes</taxon>
        <taxon>Pezizales</taxon>
        <taxon>Tuberaceae</taxon>
        <taxon>Tuber</taxon>
    </lineage>
</organism>
<dbReference type="AlphaFoldDB" id="A0A2T7A6Q0"/>
<feature type="transmembrane region" description="Helical" evidence="2">
    <location>
        <begin position="236"/>
        <end position="257"/>
    </location>
</feature>
<evidence type="ECO:0000313" key="4">
    <source>
        <dbReference type="Proteomes" id="UP000244722"/>
    </source>
</evidence>
<protein>
    <submittedName>
        <fullName evidence="3">Uncharacterized protein</fullName>
    </submittedName>
</protein>
<feature type="transmembrane region" description="Helical" evidence="2">
    <location>
        <begin position="405"/>
        <end position="426"/>
    </location>
</feature>
<feature type="region of interest" description="Disordered" evidence="1">
    <location>
        <begin position="1"/>
        <end position="23"/>
    </location>
</feature>
<reference evidence="3 4" key="1">
    <citation type="submission" date="2017-04" db="EMBL/GenBank/DDBJ databases">
        <title>Draft genome sequence of Tuber borchii Vittad., a whitish edible truffle.</title>
        <authorList>
            <consortium name="DOE Joint Genome Institute"/>
            <person name="Murat C."/>
            <person name="Kuo A."/>
            <person name="Barry K.W."/>
            <person name="Clum A."/>
            <person name="Dockter R.B."/>
            <person name="Fauchery L."/>
            <person name="Iotti M."/>
            <person name="Kohler A."/>
            <person name="Labutti K."/>
            <person name="Lindquist E.A."/>
            <person name="Lipzen A."/>
            <person name="Ohm R.A."/>
            <person name="Wang M."/>
            <person name="Grigoriev I.V."/>
            <person name="Zambonelli A."/>
            <person name="Martin F.M."/>
        </authorList>
    </citation>
    <scope>NUCLEOTIDE SEQUENCE [LARGE SCALE GENOMIC DNA]</scope>
    <source>
        <strain evidence="3 4">Tbo3840</strain>
    </source>
</reference>
<feature type="transmembrane region" description="Helical" evidence="2">
    <location>
        <begin position="278"/>
        <end position="297"/>
    </location>
</feature>
<dbReference type="OrthoDB" id="5541877at2759"/>
<evidence type="ECO:0000256" key="1">
    <source>
        <dbReference type="SAM" id="MobiDB-lite"/>
    </source>
</evidence>
<feature type="compositionally biased region" description="Polar residues" evidence="1">
    <location>
        <begin position="1"/>
        <end position="14"/>
    </location>
</feature>
<feature type="transmembrane region" description="Helical" evidence="2">
    <location>
        <begin position="438"/>
        <end position="457"/>
    </location>
</feature>
<dbReference type="EMBL" id="NESQ01000013">
    <property type="protein sequence ID" value="PUU83390.1"/>
    <property type="molecule type" value="Genomic_DNA"/>
</dbReference>
<feature type="transmembrane region" description="Helical" evidence="2">
    <location>
        <begin position="511"/>
        <end position="533"/>
    </location>
</feature>
<comment type="caution">
    <text evidence="3">The sequence shown here is derived from an EMBL/GenBank/DDBJ whole genome shotgun (WGS) entry which is preliminary data.</text>
</comment>
<keyword evidence="2" id="KW-0472">Membrane</keyword>
<evidence type="ECO:0000313" key="3">
    <source>
        <dbReference type="EMBL" id="PUU83390.1"/>
    </source>
</evidence>
<dbReference type="PANTHER" id="PTHR40467">
    <property type="match status" value="1"/>
</dbReference>
<keyword evidence="4" id="KW-1185">Reference proteome</keyword>
<accession>A0A2T7A6Q0</accession>
<evidence type="ECO:0000256" key="2">
    <source>
        <dbReference type="SAM" id="Phobius"/>
    </source>
</evidence>
<name>A0A2T7A6Q0_TUBBO</name>
<feature type="transmembrane region" description="Helical" evidence="2">
    <location>
        <begin position="365"/>
        <end position="385"/>
    </location>
</feature>
<keyword evidence="2" id="KW-0812">Transmembrane</keyword>
<feature type="transmembrane region" description="Helical" evidence="2">
    <location>
        <begin position="553"/>
        <end position="572"/>
    </location>
</feature>
<dbReference type="InterPro" id="IPR039966">
    <property type="entry name" value="C553.12c"/>
</dbReference>
<sequence>MPSFFTFQQGSSDSRPLPPSETESLRFGRFRAIPLHLQQQQRRTVGGLFTAFPEYSTLTRPLLSGVGGGSGGSGSGYGAIDISRNKCAGRNDDDDDGEEEDGVDERWWLDRVLISPRKKTVVWMMERWYRRWGVLVVLPAGITIVWCGIPFPKYPLSAPSPIPVDVPFSSAQVHMEYHDRNLPGMLWTALRNVFDFSAIRDMLSSFLHSLVPHSDNDGEEHQRGGGLGHGEAVVRINFWFFLLWYYAFYNLVGLLWITKLFNLYSLNWWPSRLGFPPAFTFFNILPLLLSLPIYYFFPPSLLNHNLTWILLTFATMSSPVLISLLVLLFERRSALRTHSIRNPFHTTFSPLRWHRRQRWGLTRSFTRFIWFCSALILSLIAFVLGEAYAEVYLRTLPHTSLETVIYVWSWIATIHLLDASTGWILGAKVGSYPLGWVFKLYFATTYQTYVRALYARLRSPSQFAYLQLLSSSIVIIYHPLSMTPLFHKVCTRLRLTNQTYREYQKFLGRSFFVRGLAENVTMLAWLGWVLALHYGWNREVYPYFSFDEFNFKLTFYASVVTWACEVIAGWCVRKIVRRGFGFEVMGEGVKDLVGFDGLLPAVLAVQVHVLQNMLVSIARLRF</sequence>